<evidence type="ECO:0000313" key="2">
    <source>
        <dbReference type="EMBL" id="KAG7311131.1"/>
    </source>
</evidence>
<evidence type="ECO:0000256" key="1">
    <source>
        <dbReference type="SAM" id="MobiDB-lite"/>
    </source>
</evidence>
<reference evidence="2 3" key="1">
    <citation type="submission" date="2021-06" db="EMBL/GenBank/DDBJ databases">
        <title>A haploid diamondback moth (Plutella xylostella L.) genome assembly resolves 31 chromosomes and identifies a diamide resistance mutation.</title>
        <authorList>
            <person name="Ward C.M."/>
            <person name="Perry K.D."/>
            <person name="Baker G."/>
            <person name="Powis K."/>
            <person name="Heckel D.G."/>
            <person name="Baxter S.W."/>
        </authorList>
    </citation>
    <scope>NUCLEOTIDE SEQUENCE [LARGE SCALE GENOMIC DNA]</scope>
    <source>
        <strain evidence="2 3">LV</strain>
        <tissue evidence="2">Single pupa</tissue>
    </source>
</reference>
<gene>
    <name evidence="2" type="ORF">JYU34_002117</name>
</gene>
<protein>
    <submittedName>
        <fullName evidence="2">Uncharacterized protein</fullName>
    </submittedName>
</protein>
<dbReference type="EMBL" id="JAHIBW010000004">
    <property type="protein sequence ID" value="KAG7311131.1"/>
    <property type="molecule type" value="Genomic_DNA"/>
</dbReference>
<dbReference type="Proteomes" id="UP000823941">
    <property type="component" value="Chromosome 4"/>
</dbReference>
<comment type="caution">
    <text evidence="2">The sequence shown here is derived from an EMBL/GenBank/DDBJ whole genome shotgun (WGS) entry which is preliminary data.</text>
</comment>
<sequence>MTQSDSSTDTTSSSSSDSSDEEDRSDAAIQFTKEEKSIQKPPSPTHDMETQAPQVRAIEVATEKPRQKLRATQHPYAEVTASQAKLGKQRLSATPLMKFKAGQDWTSDED</sequence>
<feature type="region of interest" description="Disordered" evidence="1">
    <location>
        <begin position="1"/>
        <end position="83"/>
    </location>
</feature>
<name>A0ABQ7R1F8_PLUXY</name>
<keyword evidence="3" id="KW-1185">Reference proteome</keyword>
<proteinExistence type="predicted"/>
<evidence type="ECO:0000313" key="3">
    <source>
        <dbReference type="Proteomes" id="UP000823941"/>
    </source>
</evidence>
<feature type="compositionally biased region" description="Low complexity" evidence="1">
    <location>
        <begin position="1"/>
        <end position="17"/>
    </location>
</feature>
<accession>A0ABQ7R1F8</accession>
<organism evidence="2 3">
    <name type="scientific">Plutella xylostella</name>
    <name type="common">Diamondback moth</name>
    <name type="synonym">Plutella maculipennis</name>
    <dbReference type="NCBI Taxonomy" id="51655"/>
    <lineage>
        <taxon>Eukaryota</taxon>
        <taxon>Metazoa</taxon>
        <taxon>Ecdysozoa</taxon>
        <taxon>Arthropoda</taxon>
        <taxon>Hexapoda</taxon>
        <taxon>Insecta</taxon>
        <taxon>Pterygota</taxon>
        <taxon>Neoptera</taxon>
        <taxon>Endopterygota</taxon>
        <taxon>Lepidoptera</taxon>
        <taxon>Glossata</taxon>
        <taxon>Ditrysia</taxon>
        <taxon>Yponomeutoidea</taxon>
        <taxon>Plutellidae</taxon>
        <taxon>Plutella</taxon>
    </lineage>
</organism>